<dbReference type="Proteomes" id="UP000091820">
    <property type="component" value="Unassembled WGS sequence"/>
</dbReference>
<reference evidence="2" key="2">
    <citation type="submission" date="2020-05" db="UniProtKB">
        <authorList>
            <consortium name="EnsemblMetazoa"/>
        </authorList>
    </citation>
    <scope>IDENTIFICATION</scope>
    <source>
        <strain evidence="2">IAEA</strain>
    </source>
</reference>
<dbReference type="AlphaFoldDB" id="A0A1A9WRG4"/>
<feature type="transmembrane region" description="Helical" evidence="1">
    <location>
        <begin position="78"/>
        <end position="99"/>
    </location>
</feature>
<keyword evidence="1" id="KW-1133">Transmembrane helix</keyword>
<reference evidence="3" key="1">
    <citation type="submission" date="2014-03" db="EMBL/GenBank/DDBJ databases">
        <authorList>
            <person name="Aksoy S."/>
            <person name="Warren W."/>
            <person name="Wilson R.K."/>
        </authorList>
    </citation>
    <scope>NUCLEOTIDE SEQUENCE [LARGE SCALE GENOMIC DNA]</scope>
    <source>
        <strain evidence="3">IAEA</strain>
    </source>
</reference>
<evidence type="ECO:0000313" key="3">
    <source>
        <dbReference type="Proteomes" id="UP000091820"/>
    </source>
</evidence>
<protein>
    <recommendedName>
        <fullName evidence="4">Transmembrane protein</fullName>
    </recommendedName>
</protein>
<name>A0A1A9WRG4_9MUSC</name>
<dbReference type="VEuPathDB" id="VectorBase:GBRI029416"/>
<keyword evidence="1" id="KW-0812">Transmembrane</keyword>
<organism evidence="2 3">
    <name type="scientific">Glossina brevipalpis</name>
    <dbReference type="NCBI Taxonomy" id="37001"/>
    <lineage>
        <taxon>Eukaryota</taxon>
        <taxon>Metazoa</taxon>
        <taxon>Ecdysozoa</taxon>
        <taxon>Arthropoda</taxon>
        <taxon>Hexapoda</taxon>
        <taxon>Insecta</taxon>
        <taxon>Pterygota</taxon>
        <taxon>Neoptera</taxon>
        <taxon>Endopterygota</taxon>
        <taxon>Diptera</taxon>
        <taxon>Brachycera</taxon>
        <taxon>Muscomorpha</taxon>
        <taxon>Hippoboscoidea</taxon>
        <taxon>Glossinidae</taxon>
        <taxon>Glossina</taxon>
    </lineage>
</organism>
<keyword evidence="3" id="KW-1185">Reference proteome</keyword>
<evidence type="ECO:0000313" key="2">
    <source>
        <dbReference type="EnsemblMetazoa" id="GBRI029416-PA"/>
    </source>
</evidence>
<keyword evidence="1" id="KW-0472">Membrane</keyword>
<evidence type="ECO:0008006" key="4">
    <source>
        <dbReference type="Google" id="ProtNLM"/>
    </source>
</evidence>
<proteinExistence type="predicted"/>
<accession>A0A1A9WRG4</accession>
<sequence>MNDAKCMFLSNINAFETKKLTFEKNKSNKVNDRTVDELLTNEMREFLKAQIFLLSSKLVAMQLPKMQKEKVLKMKRSTVRLAVVCLPLVFVTSPFAILAKSLQCTAPLKQRIRK</sequence>
<evidence type="ECO:0000256" key="1">
    <source>
        <dbReference type="SAM" id="Phobius"/>
    </source>
</evidence>
<dbReference type="EnsemblMetazoa" id="GBRI029416-RA">
    <property type="protein sequence ID" value="GBRI029416-PA"/>
    <property type="gene ID" value="GBRI029416"/>
</dbReference>